<name>S0ANZ8_FERAC</name>
<dbReference type="Proteomes" id="UP000014660">
    <property type="component" value="Chromosome"/>
</dbReference>
<feature type="transmembrane region" description="Helical" evidence="1">
    <location>
        <begin position="6"/>
        <end position="23"/>
    </location>
</feature>
<sequence>MLLSLLTIYGSVVLTMMMIFYLLESRSPVYSLFFGITCFGSAIYGILAGVYPFGAIESVWGIFSINRYVKRIGKAKKSEKQ</sequence>
<dbReference type="KEGG" id="fac:FACI_IFERC01G1013"/>
<accession>S0ANZ8</accession>
<dbReference type="HOGENOM" id="CLU_2680255_0_0_2"/>
<keyword evidence="1" id="KW-1133">Transmembrane helix</keyword>
<evidence type="ECO:0000313" key="3">
    <source>
        <dbReference type="Proteomes" id="UP000014660"/>
    </source>
</evidence>
<evidence type="ECO:0000313" key="2">
    <source>
        <dbReference type="EMBL" id="AGO60993.1"/>
    </source>
</evidence>
<feature type="transmembrane region" description="Helical" evidence="1">
    <location>
        <begin position="53"/>
        <end position="69"/>
    </location>
</feature>
<dbReference type="AlphaFoldDB" id="S0ANZ8"/>
<gene>
    <name evidence="2" type="ORF">FACI_IFERC00001G1013</name>
</gene>
<proteinExistence type="predicted"/>
<reference evidence="2 3" key="1">
    <citation type="journal article" date="2007" name="Proc. Natl. Acad. Sci. U.S.A.">
        <title>Genome dynamics in a natural archaeal population.</title>
        <authorList>
            <person name="Allen E.E."/>
            <person name="Tyson G.W."/>
            <person name="Whitaker R.J."/>
            <person name="Detter J.C."/>
            <person name="Richardson P.M."/>
            <person name="Banfield J.F."/>
        </authorList>
    </citation>
    <scope>NUCLEOTIDE SEQUENCE [LARGE SCALE GENOMIC DNA]</scope>
    <source>
        <strain evidence="3">fer1</strain>
    </source>
</reference>
<protein>
    <submittedName>
        <fullName evidence="2">Uncharacterized protein</fullName>
    </submittedName>
</protein>
<keyword evidence="3" id="KW-1185">Reference proteome</keyword>
<evidence type="ECO:0000256" key="1">
    <source>
        <dbReference type="SAM" id="Phobius"/>
    </source>
</evidence>
<dbReference type="GeneID" id="16025182"/>
<dbReference type="EMBL" id="CP004145">
    <property type="protein sequence ID" value="AGO60993.1"/>
    <property type="molecule type" value="Genomic_DNA"/>
</dbReference>
<dbReference type="PATRIC" id="fig|333146.12.peg.1028"/>
<organism evidence="2 3">
    <name type="scientific">Ferroplasma acidarmanus Fer1</name>
    <dbReference type="NCBI Taxonomy" id="333146"/>
    <lineage>
        <taxon>Archaea</taxon>
        <taxon>Methanobacteriati</taxon>
        <taxon>Thermoplasmatota</taxon>
        <taxon>Thermoplasmata</taxon>
        <taxon>Thermoplasmatales</taxon>
        <taxon>Ferroplasmaceae</taxon>
        <taxon>Ferroplasma</taxon>
    </lineage>
</organism>
<dbReference type="RefSeq" id="WP_019841564.1">
    <property type="nucleotide sequence ID" value="NC_021592.1"/>
</dbReference>
<keyword evidence="1" id="KW-0812">Transmembrane</keyword>
<keyword evidence="1" id="KW-0472">Membrane</keyword>